<sequence>MSPVHAVTQVHDLVVRIGRIHDRRCRIVAGLHVANARLERRRRLDEEGSMTTEEGGKKAENTMTPDRLVGDLMSMRDFLAIKEGGLTNTQQHKEHMDRLKSLNNWGVNHCLSSLKDLNMDMVRNMAPFYSVKFTSREMFYYEMFSFVVWKALKDYAVPVDVAQALQYRSCGDRLKIAYEKMLDHRLVLERIVEEKSQELVDCGEECVDLW</sequence>
<evidence type="ECO:0000256" key="1">
    <source>
        <dbReference type="SAM" id="MobiDB-lite"/>
    </source>
</evidence>
<evidence type="ECO:0000313" key="2">
    <source>
        <dbReference type="EMBL" id="CAD8901283.1"/>
    </source>
</evidence>
<reference evidence="4" key="1">
    <citation type="submission" date="2021-01" db="EMBL/GenBank/DDBJ databases">
        <authorList>
            <person name="Corre E."/>
            <person name="Pelletier E."/>
            <person name="Niang G."/>
            <person name="Scheremetjew M."/>
            <person name="Finn R."/>
            <person name="Kale V."/>
            <person name="Holt S."/>
            <person name="Cochrane G."/>
            <person name="Meng A."/>
            <person name="Brown T."/>
            <person name="Cohen L."/>
        </authorList>
    </citation>
    <scope>NUCLEOTIDE SEQUENCE</scope>
    <source>
        <strain evidence="4">308</strain>
    </source>
</reference>
<proteinExistence type="predicted"/>
<evidence type="ECO:0000313" key="4">
    <source>
        <dbReference type="EMBL" id="CAD8901285.1"/>
    </source>
</evidence>
<gene>
    <name evidence="2" type="ORF">CHYS00102_LOCUS28502</name>
    <name evidence="3" type="ORF">CHYS00102_LOCUS28503</name>
    <name evidence="4" type="ORF">CHYS00102_LOCUS28504</name>
</gene>
<accession>A0A6U5LLD1</accession>
<evidence type="ECO:0000313" key="3">
    <source>
        <dbReference type="EMBL" id="CAD8901284.1"/>
    </source>
</evidence>
<organism evidence="4">
    <name type="scientific">Corethron hystrix</name>
    <dbReference type="NCBI Taxonomy" id="216773"/>
    <lineage>
        <taxon>Eukaryota</taxon>
        <taxon>Sar</taxon>
        <taxon>Stramenopiles</taxon>
        <taxon>Ochrophyta</taxon>
        <taxon>Bacillariophyta</taxon>
        <taxon>Coscinodiscophyceae</taxon>
        <taxon>Corethrophycidae</taxon>
        <taxon>Corethrales</taxon>
        <taxon>Corethraceae</taxon>
        <taxon>Corethron</taxon>
    </lineage>
</organism>
<dbReference type="EMBL" id="HBFR01039012">
    <property type="protein sequence ID" value="CAD8901283.1"/>
    <property type="molecule type" value="Transcribed_RNA"/>
</dbReference>
<dbReference type="EMBL" id="HBFR01039013">
    <property type="protein sequence ID" value="CAD8901284.1"/>
    <property type="molecule type" value="Transcribed_RNA"/>
</dbReference>
<feature type="region of interest" description="Disordered" evidence="1">
    <location>
        <begin position="44"/>
        <end position="63"/>
    </location>
</feature>
<protein>
    <submittedName>
        <fullName evidence="4">Uncharacterized protein</fullName>
    </submittedName>
</protein>
<name>A0A6U5LLD1_9STRA</name>
<dbReference type="AlphaFoldDB" id="A0A6U5LLD1"/>
<dbReference type="EMBL" id="HBFR01039014">
    <property type="protein sequence ID" value="CAD8901285.1"/>
    <property type="molecule type" value="Transcribed_RNA"/>
</dbReference>